<feature type="region of interest" description="Disordered" evidence="3">
    <location>
        <begin position="401"/>
        <end position="457"/>
    </location>
</feature>
<evidence type="ECO:0000259" key="4">
    <source>
        <dbReference type="PROSITE" id="PS50235"/>
    </source>
</evidence>
<organism evidence="5 6">
    <name type="scientific">Clytia hemisphaerica</name>
    <dbReference type="NCBI Taxonomy" id="252671"/>
    <lineage>
        <taxon>Eukaryota</taxon>
        <taxon>Metazoa</taxon>
        <taxon>Cnidaria</taxon>
        <taxon>Hydrozoa</taxon>
        <taxon>Hydroidolina</taxon>
        <taxon>Leptothecata</taxon>
        <taxon>Obeliida</taxon>
        <taxon>Clytiidae</taxon>
        <taxon>Clytia</taxon>
    </lineage>
</organism>
<feature type="region of interest" description="Disordered" evidence="3">
    <location>
        <begin position="505"/>
        <end position="692"/>
    </location>
</feature>
<feature type="region of interest" description="Disordered" evidence="3">
    <location>
        <begin position="884"/>
        <end position="1298"/>
    </location>
</feature>
<feature type="compositionally biased region" description="Basic residues" evidence="3">
    <location>
        <begin position="645"/>
        <end position="655"/>
    </location>
</feature>
<dbReference type="Gene3D" id="3.90.70.10">
    <property type="entry name" value="Cysteine proteinases"/>
    <property type="match status" value="1"/>
</dbReference>
<feature type="compositionally biased region" description="Basic and acidic residues" evidence="3">
    <location>
        <begin position="1107"/>
        <end position="1128"/>
    </location>
</feature>
<feature type="compositionally biased region" description="Polar residues" evidence="3">
    <location>
        <begin position="1129"/>
        <end position="1139"/>
    </location>
</feature>
<proteinExistence type="predicted"/>
<dbReference type="RefSeq" id="XP_066922079.1">
    <property type="nucleotide sequence ID" value="XM_067065978.1"/>
</dbReference>
<dbReference type="SUPFAM" id="SSF54001">
    <property type="entry name" value="Cysteine proteinases"/>
    <property type="match status" value="1"/>
</dbReference>
<name>A0A7M5UKQ2_9CNID</name>
<feature type="compositionally biased region" description="Polar residues" evidence="3">
    <location>
        <begin position="1200"/>
        <end position="1209"/>
    </location>
</feature>
<feature type="compositionally biased region" description="Basic residues" evidence="3">
    <location>
        <begin position="405"/>
        <end position="423"/>
    </location>
</feature>
<evidence type="ECO:0000256" key="1">
    <source>
        <dbReference type="ARBA" id="ARBA00022786"/>
    </source>
</evidence>
<evidence type="ECO:0000313" key="5">
    <source>
        <dbReference type="EnsemblMetazoa" id="CLYHEMP000911.1"/>
    </source>
</evidence>
<feature type="compositionally biased region" description="Low complexity" evidence="3">
    <location>
        <begin position="1268"/>
        <end position="1281"/>
    </location>
</feature>
<feature type="region of interest" description="Disordered" evidence="3">
    <location>
        <begin position="804"/>
        <end position="865"/>
    </location>
</feature>
<dbReference type="PROSITE" id="PS50235">
    <property type="entry name" value="USP_3"/>
    <property type="match status" value="1"/>
</dbReference>
<feature type="compositionally biased region" description="Basic residues" evidence="3">
    <location>
        <begin position="508"/>
        <end position="519"/>
    </location>
</feature>
<dbReference type="PANTHER" id="PTHR22975:SF9">
    <property type="entry name" value="ECHINUS SPLICE FORM 3"/>
    <property type="match status" value="1"/>
</dbReference>
<keyword evidence="2" id="KW-0378">Hydrolase</keyword>
<accession>A0A7M5UKQ2</accession>
<feature type="region of interest" description="Disordered" evidence="3">
    <location>
        <begin position="1357"/>
        <end position="1378"/>
    </location>
</feature>
<dbReference type="GeneID" id="136809448"/>
<sequence length="1563" mass="177052">METAAYQDELEDQLGSFPKSFSFENDLKSHVSRPRLESRMSICLPSKGFVNGPGENNCFLNAAIQLLWHVNVFRRSFRLLDGHVCVENACIFCSLKKVFKQLEGSDESVIAADDMRLAMANAFVDERRFQLGRMDDAAECFENILTRLHFHTARNEAEESCSVPHCIPHQKFANHILEQTFCKCKATSEPKPYYQFVYYVAASALVQQAKICQHEKRPLVLGDLLKRTSQYGDIRPCPDEKRCKYKGHPENLTRIENTLLNRPDVVTVGIIWDTDSPSSSYIVDVMDCISERLFMVDLFDHVLDEDYKRVEMKLTGVVTYYGRHYTSFFYNIREKQWLFFDDAQVSKIGPSWSNVKHKCERTRFQPLLIVFTNGTGSLVNTEQALPITEIVSKEVLLKVHPIVKPPHRSKHKNRKHKKHRHTSNRSSPLPSPDKTSERTSSRSSNGSPAPSPRLNLTDTFDHKYVTKLNDDPSYSRPPKALLNMKGSASADSIVDMANGDYDFVDSSHRKRSGSMKKRVGNVFKSMKNPKSSKTKTQSASTPSPDIEAPMVAADVGFTSPYNKRSHTKETPQQPPPRSPKSPHRSRQPPRSPKMHHTMLSNSEPEDSPKMQRKNVKNLSSKPSEDSPKTQIKNLEAHKDNLGKSSHGHKTHRHQNGHTSKSSRSSPVIEDRFSESDHSPQHSQPPPRNDLIHFNSRPVVVDDYKQNAEALALFQDLLSRGEMHMQNAEVCERKGDLLYALRWCTEATLAFRDASRVPGISPDLQQYVDSKRNQSFVKSQQLQHEVDAFLRDEVPSPYNHAELARANSTSGYSSMSDGTIISEYSTTSSKPSTSSRQMPPPNYYDREEERHNPPPPPIPARQQQQQNIHDIHDMINQQNISARHQALQRVRQNHQPPSHLPSPSSPQRQWTTSSVDSIRRASFGILPQQQARQRGAFPPPQGAGGSNTGGYRQPPPYGSQTLPNPHRGGGPSIKWVVDKPNNEHQPEDSYFDDYHSKTSENRLDDDTDRLLKEVPQNLQKPEIPTGGRSPTHDYSPTTIYDNDLAHSQKSLTVGRYNSSDYSDSTRNRGNFGDKTYDDPPSQTHKSVTVGRYPDSEHPRNRAGSDIPTRPDHLELDSTRNRDYSSDYETKPQNYITSSNPEAREQNSLRPDSIRRLGQGSSPPTSSYHVSNTDRKTFSRTSSDASESRLPANRKTIEESRSSVGTTSFNDTLPEPRKPFDRTKDDVRNTRSESFNSVSSHGSSSSKPLYIEHPRKPFDPTLNDTKTTRSGSVNSVSSNLSDSTPKEIPRMLEEPKDRRQEARSIYDNIEYNDKDLFKERLGGKFDSHKNDINKTTVNSTNKETVGITDKIPTIVNTPQTIYDDTSNTDEVTNKETRTPSASELIKRLNNQNKTENNNCAKIATAGSLTVKTNQVAPKMILNTETVQMEIKSNTPSTNLVEITTKDIVNRFNHSLHLQPNSSATDHKADANTLQRLTKEGRISARCRQCKWRKVENEGDFCKECRTEYLSTLKKRVTGPETGAPPSDTLEKLRRGNTKKYKCIQCGWRQVEYEDGYCENCQSEYL</sequence>
<feature type="compositionally biased region" description="Low complexity" evidence="3">
    <location>
        <begin position="1230"/>
        <end position="1244"/>
    </location>
</feature>
<evidence type="ECO:0000313" key="6">
    <source>
        <dbReference type="Proteomes" id="UP000594262"/>
    </source>
</evidence>
<dbReference type="InterPro" id="IPR001394">
    <property type="entry name" value="Peptidase_C19_UCH"/>
</dbReference>
<evidence type="ECO:0000256" key="2">
    <source>
        <dbReference type="ARBA" id="ARBA00022801"/>
    </source>
</evidence>
<feature type="compositionally biased region" description="Basic and acidic residues" evidence="3">
    <location>
        <begin position="1212"/>
        <end position="1229"/>
    </location>
</feature>
<keyword evidence="1" id="KW-0833">Ubl conjugation pathway</keyword>
<protein>
    <recommendedName>
        <fullName evidence="4">USP domain-containing protein</fullName>
    </recommendedName>
</protein>
<evidence type="ECO:0000256" key="3">
    <source>
        <dbReference type="SAM" id="MobiDB-lite"/>
    </source>
</evidence>
<dbReference type="GO" id="GO:0004843">
    <property type="term" value="F:cysteine-type deubiquitinase activity"/>
    <property type="evidence" value="ECO:0007669"/>
    <property type="project" value="InterPro"/>
</dbReference>
<feature type="domain" description="USP" evidence="4">
    <location>
        <begin position="47"/>
        <end position="374"/>
    </location>
</feature>
<feature type="compositionally biased region" description="Low complexity" evidence="3">
    <location>
        <begin position="529"/>
        <end position="544"/>
    </location>
</feature>
<feature type="compositionally biased region" description="Polar residues" evidence="3">
    <location>
        <begin position="1357"/>
        <end position="1368"/>
    </location>
</feature>
<feature type="compositionally biased region" description="Basic and acidic residues" evidence="3">
    <location>
        <begin position="975"/>
        <end position="1011"/>
    </location>
</feature>
<keyword evidence="6" id="KW-1185">Reference proteome</keyword>
<feature type="compositionally biased region" description="Basic residues" evidence="3">
    <location>
        <begin position="580"/>
        <end position="596"/>
    </location>
</feature>
<dbReference type="OrthoDB" id="205782at2759"/>
<dbReference type="Pfam" id="PF00443">
    <property type="entry name" value="UCH"/>
    <property type="match status" value="1"/>
</dbReference>
<dbReference type="CDD" id="cd02257">
    <property type="entry name" value="Peptidase_C19"/>
    <property type="match status" value="1"/>
</dbReference>
<dbReference type="GO" id="GO:0016579">
    <property type="term" value="P:protein deubiquitination"/>
    <property type="evidence" value="ECO:0007669"/>
    <property type="project" value="InterPro"/>
</dbReference>
<feature type="compositionally biased region" description="Polar residues" evidence="3">
    <location>
        <begin position="1157"/>
        <end position="1169"/>
    </location>
</feature>
<dbReference type="InterPro" id="IPR038765">
    <property type="entry name" value="Papain-like_cys_pep_sf"/>
</dbReference>
<feature type="compositionally biased region" description="Polar residues" evidence="3">
    <location>
        <begin position="656"/>
        <end position="665"/>
    </location>
</feature>
<feature type="compositionally biased region" description="Polar residues" evidence="3">
    <location>
        <begin position="906"/>
        <end position="915"/>
    </location>
</feature>
<feature type="compositionally biased region" description="Basic and acidic residues" evidence="3">
    <location>
        <begin position="1140"/>
        <end position="1153"/>
    </location>
</feature>
<feature type="compositionally biased region" description="Basic and acidic residues" evidence="3">
    <location>
        <begin position="1282"/>
        <end position="1298"/>
    </location>
</feature>
<feature type="compositionally biased region" description="Basic and acidic residues" evidence="3">
    <location>
        <begin position="668"/>
        <end position="679"/>
    </location>
</feature>
<dbReference type="InterPro" id="IPR028889">
    <property type="entry name" value="USP"/>
</dbReference>
<dbReference type="InterPro" id="IPR052398">
    <property type="entry name" value="Ubiquitin_hydrolase_53/54"/>
</dbReference>
<feature type="compositionally biased region" description="Polar residues" evidence="3">
    <location>
        <begin position="1031"/>
        <end position="1067"/>
    </location>
</feature>
<feature type="compositionally biased region" description="Low complexity" evidence="3">
    <location>
        <begin position="821"/>
        <end position="834"/>
    </location>
</feature>
<dbReference type="PANTHER" id="PTHR22975">
    <property type="entry name" value="UBIQUITIN SPECIFIC PROTEINASE"/>
    <property type="match status" value="1"/>
</dbReference>
<feature type="compositionally biased region" description="Polar residues" evidence="3">
    <location>
        <begin position="805"/>
        <end position="818"/>
    </location>
</feature>
<dbReference type="Proteomes" id="UP000594262">
    <property type="component" value="Unplaced"/>
</dbReference>
<dbReference type="EnsemblMetazoa" id="CLYHEMT000911.1">
    <property type="protein sequence ID" value="CLYHEMP000911.1"/>
    <property type="gene ID" value="CLYHEMG000911"/>
</dbReference>
<reference evidence="5" key="1">
    <citation type="submission" date="2021-01" db="UniProtKB">
        <authorList>
            <consortium name="EnsemblMetazoa"/>
        </authorList>
    </citation>
    <scope>IDENTIFICATION</scope>
</reference>